<gene>
    <name evidence="1" type="ORF">FHR33_009890</name>
</gene>
<proteinExistence type="predicted"/>
<dbReference type="EMBL" id="JACIBV010000003">
    <property type="protein sequence ID" value="MBB3733937.1"/>
    <property type="molecule type" value="Genomic_DNA"/>
</dbReference>
<sequence>MVADTLMGRFIHANEFGDVDTLVALLTDDVYASLPPIPLEYQDRDVVALIFACIFNSCGRADLVPTRANGQPAFGPPFVPPPACAMEAACSS</sequence>
<dbReference type="SUPFAM" id="SSF54427">
    <property type="entry name" value="NTF2-like"/>
    <property type="match status" value="1"/>
</dbReference>
<evidence type="ECO:0000313" key="2">
    <source>
        <dbReference type="Proteomes" id="UP000579945"/>
    </source>
</evidence>
<accession>A0A7W5VSZ1</accession>
<keyword evidence="2" id="KW-1185">Reference proteome</keyword>
<protein>
    <submittedName>
        <fullName evidence="1">Uncharacterized protein</fullName>
    </submittedName>
</protein>
<dbReference type="GeneID" id="95395839"/>
<dbReference type="AlphaFoldDB" id="A0A7W5VSZ1"/>
<name>A0A7W5VSZ1_9ACTN</name>
<reference evidence="1 2" key="1">
    <citation type="submission" date="2020-08" db="EMBL/GenBank/DDBJ databases">
        <title>Sequencing the genomes of 1000 actinobacteria strains.</title>
        <authorList>
            <person name="Klenk H.-P."/>
        </authorList>
    </citation>
    <scope>NUCLEOTIDE SEQUENCE [LARGE SCALE GENOMIC DNA]</scope>
    <source>
        <strain evidence="1 2">DSM 44320</strain>
    </source>
</reference>
<comment type="caution">
    <text evidence="1">The sequence shown here is derived from an EMBL/GenBank/DDBJ whole genome shotgun (WGS) entry which is preliminary data.</text>
</comment>
<evidence type="ECO:0000313" key="1">
    <source>
        <dbReference type="EMBL" id="MBB3733937.1"/>
    </source>
</evidence>
<organism evidence="1 2">
    <name type="scientific">Nonomuraea dietziae</name>
    <dbReference type="NCBI Taxonomy" id="65515"/>
    <lineage>
        <taxon>Bacteria</taxon>
        <taxon>Bacillati</taxon>
        <taxon>Actinomycetota</taxon>
        <taxon>Actinomycetes</taxon>
        <taxon>Streptosporangiales</taxon>
        <taxon>Streptosporangiaceae</taxon>
        <taxon>Nonomuraea</taxon>
    </lineage>
</organism>
<dbReference type="RefSeq" id="WP_183662735.1">
    <property type="nucleotide sequence ID" value="NZ_JACIBV010000003.1"/>
</dbReference>
<dbReference type="Proteomes" id="UP000579945">
    <property type="component" value="Unassembled WGS sequence"/>
</dbReference>
<dbReference type="InterPro" id="IPR032710">
    <property type="entry name" value="NTF2-like_dom_sf"/>
</dbReference>